<feature type="non-terminal residue" evidence="1">
    <location>
        <position position="27"/>
    </location>
</feature>
<dbReference type="AlphaFoldDB" id="A0A816F8P7"/>
<evidence type="ECO:0000313" key="1">
    <source>
        <dbReference type="EMBL" id="CAF1659423.1"/>
    </source>
</evidence>
<evidence type="ECO:0000313" key="3">
    <source>
        <dbReference type="Proteomes" id="UP000663829"/>
    </source>
</evidence>
<evidence type="ECO:0000313" key="2">
    <source>
        <dbReference type="EMBL" id="CAF4603923.1"/>
    </source>
</evidence>
<accession>A0A816F8P7</accession>
<proteinExistence type="predicted"/>
<keyword evidence="3" id="KW-1185">Reference proteome</keyword>
<dbReference type="Proteomes" id="UP000681722">
    <property type="component" value="Unassembled WGS sequence"/>
</dbReference>
<name>A0A816F8P7_9BILA</name>
<feature type="non-terminal residue" evidence="1">
    <location>
        <position position="1"/>
    </location>
</feature>
<comment type="caution">
    <text evidence="1">The sequence shown here is derived from an EMBL/GenBank/DDBJ whole genome shotgun (WGS) entry which is preliminary data.</text>
</comment>
<dbReference type="EMBL" id="CAJNOQ010055111">
    <property type="protein sequence ID" value="CAF1659423.1"/>
    <property type="molecule type" value="Genomic_DNA"/>
</dbReference>
<sequence>VMKAKVNELRSKIWMVASLSAGIAAVP</sequence>
<protein>
    <submittedName>
        <fullName evidence="1">Uncharacterized protein</fullName>
    </submittedName>
</protein>
<dbReference type="Proteomes" id="UP000663829">
    <property type="component" value="Unassembled WGS sequence"/>
</dbReference>
<gene>
    <name evidence="1" type="ORF">GPM918_LOCUS45915</name>
    <name evidence="2" type="ORF">SRO942_LOCUS48963</name>
</gene>
<dbReference type="EMBL" id="CAJOBC010128483">
    <property type="protein sequence ID" value="CAF4603923.1"/>
    <property type="molecule type" value="Genomic_DNA"/>
</dbReference>
<organism evidence="1 3">
    <name type="scientific">Didymodactylos carnosus</name>
    <dbReference type="NCBI Taxonomy" id="1234261"/>
    <lineage>
        <taxon>Eukaryota</taxon>
        <taxon>Metazoa</taxon>
        <taxon>Spiralia</taxon>
        <taxon>Gnathifera</taxon>
        <taxon>Rotifera</taxon>
        <taxon>Eurotatoria</taxon>
        <taxon>Bdelloidea</taxon>
        <taxon>Philodinida</taxon>
        <taxon>Philodinidae</taxon>
        <taxon>Didymodactylos</taxon>
    </lineage>
</organism>
<reference evidence="1" key="1">
    <citation type="submission" date="2021-02" db="EMBL/GenBank/DDBJ databases">
        <authorList>
            <person name="Nowell W R."/>
        </authorList>
    </citation>
    <scope>NUCLEOTIDE SEQUENCE</scope>
</reference>